<dbReference type="Gene3D" id="3.40.710.10">
    <property type="entry name" value="DD-peptidase/beta-lactamase superfamily"/>
    <property type="match status" value="1"/>
</dbReference>
<keyword evidence="3" id="KW-1003">Cell membrane</keyword>
<organism evidence="13 14">
    <name type="scientific">Candidatus Paralactobacillus gallistercoris</name>
    <dbReference type="NCBI Taxonomy" id="2838724"/>
    <lineage>
        <taxon>Bacteria</taxon>
        <taxon>Bacillati</taxon>
        <taxon>Bacillota</taxon>
        <taxon>Bacilli</taxon>
        <taxon>Lactobacillales</taxon>
        <taxon>Lactobacillaceae</taxon>
        <taxon>Lactobacillus</taxon>
    </lineage>
</organism>
<dbReference type="PANTHER" id="PTHR30627:SF2">
    <property type="entry name" value="PEPTIDOGLYCAN D,D-TRANSPEPTIDASE MRDA"/>
    <property type="match status" value="1"/>
</dbReference>
<comment type="similarity">
    <text evidence="2">Belongs to the transpeptidase family.</text>
</comment>
<keyword evidence="8 10" id="KW-0472">Membrane</keyword>
<keyword evidence="4 10" id="KW-0812">Transmembrane</keyword>
<comment type="subcellular location">
    <subcellularLocation>
        <location evidence="1">Cell membrane</location>
        <topology evidence="1">Single-pass membrane protein</topology>
    </subcellularLocation>
</comment>
<evidence type="ECO:0000256" key="9">
    <source>
        <dbReference type="ARBA" id="ARBA00023316"/>
    </source>
</evidence>
<feature type="domain" description="Penicillin-binding protein transpeptidase" evidence="11">
    <location>
        <begin position="340"/>
        <end position="676"/>
    </location>
</feature>
<dbReference type="Gene3D" id="3.90.1310.10">
    <property type="entry name" value="Penicillin-binding protein 2a (Domain 2)"/>
    <property type="match status" value="1"/>
</dbReference>
<dbReference type="GO" id="GO:0071555">
    <property type="term" value="P:cell wall organization"/>
    <property type="evidence" value="ECO:0007669"/>
    <property type="project" value="UniProtKB-KW"/>
</dbReference>
<evidence type="ECO:0000256" key="8">
    <source>
        <dbReference type="ARBA" id="ARBA00023136"/>
    </source>
</evidence>
<accession>A0A948TJK4</accession>
<evidence type="ECO:0000313" key="14">
    <source>
        <dbReference type="Proteomes" id="UP000777303"/>
    </source>
</evidence>
<dbReference type="AlphaFoldDB" id="A0A948TJK4"/>
<dbReference type="Gene3D" id="1.10.10.1230">
    <property type="entry name" value="Penicillin-binding protein, N-terminal non-catalytic domain, head sub-domain"/>
    <property type="match status" value="1"/>
</dbReference>
<dbReference type="GO" id="GO:0008658">
    <property type="term" value="F:penicillin binding"/>
    <property type="evidence" value="ECO:0007669"/>
    <property type="project" value="InterPro"/>
</dbReference>
<name>A0A948TJK4_9LACO</name>
<dbReference type="InterPro" id="IPR050515">
    <property type="entry name" value="Beta-lactam/transpept"/>
</dbReference>
<protein>
    <submittedName>
        <fullName evidence="13">Penicillin-binding protein 2</fullName>
    </submittedName>
</protein>
<dbReference type="InterPro" id="IPR001460">
    <property type="entry name" value="PCN-bd_Tpept"/>
</dbReference>
<evidence type="ECO:0000256" key="6">
    <source>
        <dbReference type="ARBA" id="ARBA00022984"/>
    </source>
</evidence>
<dbReference type="Pfam" id="PF00905">
    <property type="entry name" value="Transpeptidase"/>
    <property type="match status" value="1"/>
</dbReference>
<feature type="domain" description="Penicillin-binding protein dimerisation" evidence="12">
    <location>
        <begin position="56"/>
        <end position="297"/>
    </location>
</feature>
<keyword evidence="7 10" id="KW-1133">Transmembrane helix</keyword>
<reference evidence="13" key="1">
    <citation type="journal article" date="2021" name="PeerJ">
        <title>Extensive microbial diversity within the chicken gut microbiome revealed by metagenomics and culture.</title>
        <authorList>
            <person name="Gilroy R."/>
            <person name="Ravi A."/>
            <person name="Getino M."/>
            <person name="Pursley I."/>
            <person name="Horton D.L."/>
            <person name="Alikhan N.F."/>
            <person name="Baker D."/>
            <person name="Gharbi K."/>
            <person name="Hall N."/>
            <person name="Watson M."/>
            <person name="Adriaenssens E.M."/>
            <person name="Foster-Nyarko E."/>
            <person name="Jarju S."/>
            <person name="Secka A."/>
            <person name="Antonio M."/>
            <person name="Oren A."/>
            <person name="Chaudhuri R.R."/>
            <person name="La Ragione R."/>
            <person name="Hildebrand F."/>
            <person name="Pallen M.J."/>
        </authorList>
    </citation>
    <scope>NUCLEOTIDE SEQUENCE</scope>
    <source>
        <strain evidence="13">F6-6636</strain>
    </source>
</reference>
<feature type="transmembrane region" description="Helical" evidence="10">
    <location>
        <begin position="12"/>
        <end position="34"/>
    </location>
</feature>
<dbReference type="GO" id="GO:0005886">
    <property type="term" value="C:plasma membrane"/>
    <property type="evidence" value="ECO:0007669"/>
    <property type="project" value="UniProtKB-SubCell"/>
</dbReference>
<dbReference type="EMBL" id="JAHLFS010000041">
    <property type="protein sequence ID" value="MBU3851651.1"/>
    <property type="molecule type" value="Genomic_DNA"/>
</dbReference>
<dbReference type="Proteomes" id="UP000777303">
    <property type="component" value="Unassembled WGS sequence"/>
</dbReference>
<dbReference type="SUPFAM" id="SSF56519">
    <property type="entry name" value="Penicillin binding protein dimerisation domain"/>
    <property type="match status" value="1"/>
</dbReference>
<dbReference type="SUPFAM" id="SSF56601">
    <property type="entry name" value="beta-lactamase/transpeptidase-like"/>
    <property type="match status" value="1"/>
</dbReference>
<dbReference type="GO" id="GO:0071972">
    <property type="term" value="F:peptidoglycan L,D-transpeptidase activity"/>
    <property type="evidence" value="ECO:0007669"/>
    <property type="project" value="TreeGrafter"/>
</dbReference>
<sequence length="700" mass="76479">MRKRGKSRIPFRLNLIFFIVFILFAALIAQLAYLQLINGQKFESLVNSTNKTVITTAVPRGEILDSQGRVLAGNQANIAVTYTKGANVLASDELKVAERLSDFISVDTSSLTPRDEIDYYLADQHHLNKIEAKLPHDQKFKDNQPLSSETVYNNTVNYMLDHMPQLNAHQKQVAMILSKMDAAQRLATVYIKTSGISEEQIAAISEHLTEMPGVNIGTYWNRSYPSGQSMINLLGTVSTEKQGLPKNEAAALLAAGYSRNDRVGTSYLEKEYEPALQGTKGQTQVDISNNNQIVKTKTLFKGQPGSNLQLTINMDYQNKVQDKLKSIYEQVHGPYSQGAYAVALNPNTGQVLAMAGVTKDSHGQIQSDPLGVINRTFTMGSAVKGATVMGALMDHVITTTNNTQSDAPIYLPSTPVKKSVYPIGTFSSLNAVTALEVSSNIYMMRLALKEGHADYIPHKYISIDPDIFDKLRGYFADFGLGPKTGIDLPGEVSAYLGPTHTATGALASGSALDLSYGNFDAYTLIELAQYIATIANNGRRMRPYIVNAIEKNKGNDNNEEVTQSVTQPEVESSVTAPQSYFDLVKKGMWEVVHGTNGWTTAKPLAVINPGVAGKTGTAQSFTHVDPNNLNSKLVETTTESFVGFAPADNPQIAIAIVFPNLNTDKSTCNLDMAKEMFQDFYAMHNIGNNNNNKNNNANNS</sequence>
<keyword evidence="6" id="KW-0573">Peptidoglycan synthesis</keyword>
<dbReference type="GO" id="GO:0009252">
    <property type="term" value="P:peptidoglycan biosynthetic process"/>
    <property type="evidence" value="ECO:0007669"/>
    <property type="project" value="UniProtKB-KW"/>
</dbReference>
<dbReference type="Pfam" id="PF03717">
    <property type="entry name" value="PBP_dimer"/>
    <property type="match status" value="1"/>
</dbReference>
<evidence type="ECO:0000256" key="4">
    <source>
        <dbReference type="ARBA" id="ARBA00022692"/>
    </source>
</evidence>
<evidence type="ECO:0000256" key="1">
    <source>
        <dbReference type="ARBA" id="ARBA00004162"/>
    </source>
</evidence>
<reference evidence="13" key="2">
    <citation type="submission" date="2021-04" db="EMBL/GenBank/DDBJ databases">
        <authorList>
            <person name="Gilroy R."/>
        </authorList>
    </citation>
    <scope>NUCLEOTIDE SEQUENCE</scope>
    <source>
        <strain evidence="13">F6-6636</strain>
    </source>
</reference>
<evidence type="ECO:0000256" key="10">
    <source>
        <dbReference type="SAM" id="Phobius"/>
    </source>
</evidence>
<evidence type="ECO:0000256" key="5">
    <source>
        <dbReference type="ARBA" id="ARBA00022960"/>
    </source>
</evidence>
<evidence type="ECO:0000256" key="2">
    <source>
        <dbReference type="ARBA" id="ARBA00007171"/>
    </source>
</evidence>
<keyword evidence="5" id="KW-0133">Cell shape</keyword>
<dbReference type="GO" id="GO:0008360">
    <property type="term" value="P:regulation of cell shape"/>
    <property type="evidence" value="ECO:0007669"/>
    <property type="project" value="UniProtKB-KW"/>
</dbReference>
<dbReference type="InterPro" id="IPR005311">
    <property type="entry name" value="PBP_dimer"/>
</dbReference>
<feature type="non-terminal residue" evidence="13">
    <location>
        <position position="700"/>
    </location>
</feature>
<evidence type="ECO:0000259" key="12">
    <source>
        <dbReference type="Pfam" id="PF03717"/>
    </source>
</evidence>
<comment type="caution">
    <text evidence="13">The sequence shown here is derived from an EMBL/GenBank/DDBJ whole genome shotgun (WGS) entry which is preliminary data.</text>
</comment>
<evidence type="ECO:0000256" key="7">
    <source>
        <dbReference type="ARBA" id="ARBA00022989"/>
    </source>
</evidence>
<evidence type="ECO:0000256" key="3">
    <source>
        <dbReference type="ARBA" id="ARBA00022475"/>
    </source>
</evidence>
<dbReference type="InterPro" id="IPR036138">
    <property type="entry name" value="PBP_dimer_sf"/>
</dbReference>
<dbReference type="InterPro" id="IPR012338">
    <property type="entry name" value="Beta-lactam/transpept-like"/>
</dbReference>
<dbReference type="PANTHER" id="PTHR30627">
    <property type="entry name" value="PEPTIDOGLYCAN D,D-TRANSPEPTIDASE"/>
    <property type="match status" value="1"/>
</dbReference>
<keyword evidence="9" id="KW-0961">Cell wall biogenesis/degradation</keyword>
<evidence type="ECO:0000259" key="11">
    <source>
        <dbReference type="Pfam" id="PF00905"/>
    </source>
</evidence>
<evidence type="ECO:0000313" key="13">
    <source>
        <dbReference type="EMBL" id="MBU3851651.1"/>
    </source>
</evidence>
<gene>
    <name evidence="13" type="ORF">H9901_03025</name>
</gene>
<proteinExistence type="inferred from homology"/>